<evidence type="ECO:0000313" key="2">
    <source>
        <dbReference type="EMBL" id="WAJ25417.1"/>
    </source>
</evidence>
<keyword evidence="1" id="KW-1133">Transmembrane helix</keyword>
<dbReference type="EMBL" id="CP113524">
    <property type="protein sequence ID" value="WAJ25417.1"/>
    <property type="molecule type" value="Genomic_DNA"/>
</dbReference>
<name>A0ABY7AFA9_9FIRM</name>
<keyword evidence="3" id="KW-1185">Reference proteome</keyword>
<evidence type="ECO:0008006" key="4">
    <source>
        <dbReference type="Google" id="ProtNLM"/>
    </source>
</evidence>
<dbReference type="SUPFAM" id="SSF52266">
    <property type="entry name" value="SGNH hydrolase"/>
    <property type="match status" value="1"/>
</dbReference>
<proteinExistence type="predicted"/>
<evidence type="ECO:0000256" key="1">
    <source>
        <dbReference type="SAM" id="Phobius"/>
    </source>
</evidence>
<dbReference type="RefSeq" id="WP_024836463.1">
    <property type="nucleotide sequence ID" value="NZ_CP113524.1"/>
</dbReference>
<keyword evidence="1" id="KW-0812">Transmembrane</keyword>
<feature type="transmembrane region" description="Helical" evidence="1">
    <location>
        <begin position="9"/>
        <end position="28"/>
    </location>
</feature>
<dbReference type="InterPro" id="IPR036514">
    <property type="entry name" value="SGNH_hydro_sf"/>
</dbReference>
<protein>
    <recommendedName>
        <fullName evidence="4">SGNH/GDSL hydrolase family protein</fullName>
    </recommendedName>
</protein>
<organism evidence="2 3">
    <name type="scientific">Lacrimispora xylanolytica</name>
    <dbReference type="NCBI Taxonomy" id="29375"/>
    <lineage>
        <taxon>Bacteria</taxon>
        <taxon>Bacillati</taxon>
        <taxon>Bacillota</taxon>
        <taxon>Clostridia</taxon>
        <taxon>Lachnospirales</taxon>
        <taxon>Lachnospiraceae</taxon>
        <taxon>Lacrimispora</taxon>
    </lineage>
</organism>
<dbReference type="Proteomes" id="UP001163115">
    <property type="component" value="Chromosome"/>
</dbReference>
<evidence type="ECO:0000313" key="3">
    <source>
        <dbReference type="Proteomes" id="UP001163115"/>
    </source>
</evidence>
<gene>
    <name evidence="2" type="ORF">OW255_07875</name>
</gene>
<sequence length="321" mass="37133">MKINNKVKIVLFLSGLFILLYGLSYLILPNNTMDSGLYKKTNSITSEAENTIDYIVIGDSEAVSSISPMEIWKDYGYTGYNCGVPGQRLQDTYYLFEKVLKKQTPKIVFLETNAFYRDFEYLSALDNMVDENMKNMFPVYKFHSNWKYFHLNMLRNLKNKAADGPVNTYKGFKYVPVINPYKGGPYIRESDSVYPIGDQPMEYINKIIELCREQNIQLVLYSVPTPKNWTPGKHNTAVSLAEKNQLTFLDLNLMTSEVPMDWNKDTRDEGDHPNYFGSVKISGYIGSYLSKQGILTDHRKDKTYDSWNQDLVAYKKLTKQE</sequence>
<keyword evidence="1" id="KW-0472">Membrane</keyword>
<reference evidence="2" key="1">
    <citation type="submission" date="2022-11" db="EMBL/GenBank/DDBJ databases">
        <title>Lacrimispora xylanolytica sy1, complete genome.</title>
        <authorList>
            <person name="Choi S."/>
        </authorList>
    </citation>
    <scope>NUCLEOTIDE SEQUENCE</scope>
    <source>
        <strain evidence="2">Sy1</strain>
    </source>
</reference>
<dbReference type="Gene3D" id="3.40.50.1110">
    <property type="entry name" value="SGNH hydrolase"/>
    <property type="match status" value="1"/>
</dbReference>
<accession>A0ABY7AFA9</accession>